<accession>A0ABX1QT12</accession>
<dbReference type="Proteomes" id="UP000767947">
    <property type="component" value="Unassembled WGS sequence"/>
</dbReference>
<reference evidence="1 2" key="1">
    <citation type="submission" date="2020-02" db="EMBL/GenBank/DDBJ databases">
        <title>Flavobacterium sp. genome.</title>
        <authorList>
            <person name="Jung H.S."/>
            <person name="Baek J.H."/>
            <person name="Jeon C.O."/>
        </authorList>
    </citation>
    <scope>NUCLEOTIDE SEQUENCE [LARGE SCALE GENOMIC DNA]</scope>
    <source>
        <strain evidence="1 2">SE-s27</strain>
    </source>
</reference>
<evidence type="ECO:0000313" key="2">
    <source>
        <dbReference type="Proteomes" id="UP000767947"/>
    </source>
</evidence>
<dbReference type="EMBL" id="JAAMPT010000206">
    <property type="protein sequence ID" value="NMH25351.1"/>
    <property type="molecule type" value="Genomic_DNA"/>
</dbReference>
<gene>
    <name evidence="1" type="ORF">G6042_08725</name>
</gene>
<organism evidence="1 2">
    <name type="scientific">Flavobacterium solisilvae</name>
    <dbReference type="NCBI Taxonomy" id="1852019"/>
    <lineage>
        <taxon>Bacteria</taxon>
        <taxon>Pseudomonadati</taxon>
        <taxon>Bacteroidota</taxon>
        <taxon>Flavobacteriia</taxon>
        <taxon>Flavobacteriales</taxon>
        <taxon>Flavobacteriaceae</taxon>
        <taxon>Flavobacterium</taxon>
    </lineage>
</organism>
<name>A0ABX1QT12_9FLAO</name>
<proteinExistence type="predicted"/>
<dbReference type="RefSeq" id="WP_169523950.1">
    <property type="nucleotide sequence ID" value="NZ_JAAMPT010000206.1"/>
</dbReference>
<protein>
    <submittedName>
        <fullName evidence="1">Uncharacterized protein</fullName>
    </submittedName>
</protein>
<comment type="caution">
    <text evidence="1">The sequence shown here is derived from an EMBL/GenBank/DDBJ whole genome shotgun (WGS) entry which is preliminary data.</text>
</comment>
<evidence type="ECO:0000313" key="1">
    <source>
        <dbReference type="EMBL" id="NMH25351.1"/>
    </source>
</evidence>
<keyword evidence="2" id="KW-1185">Reference proteome</keyword>
<sequence length="61" mass="7142">MQLKKEAFSGMVWVFIDYFLVKDVSFVGSIILDHLLMPSDFGIMYEQRLSQKIKNVSKKIK</sequence>